<keyword evidence="6 9" id="KW-1133">Transmembrane helix</keyword>
<comment type="function">
    <text evidence="1">Part of the ABC transporter complex LptBFG involved in the translocation of lipopolysaccharide (LPS) from the inner membrane to the outer membrane.</text>
</comment>
<dbReference type="GO" id="GO:0043190">
    <property type="term" value="C:ATP-binding cassette (ABC) transporter complex"/>
    <property type="evidence" value="ECO:0007669"/>
    <property type="project" value="InterPro"/>
</dbReference>
<comment type="subunit">
    <text evidence="8">Component of the lipopolysaccharide transport and assembly complex. The LptBFG transporter is composed of two ATP-binding proteins (LptB) and two transmembrane proteins (LptF and LptG).</text>
</comment>
<dbReference type="PANTHER" id="PTHR33529">
    <property type="entry name" value="SLR0882 PROTEIN-RELATED"/>
    <property type="match status" value="1"/>
</dbReference>
<dbReference type="InterPro" id="IPR005495">
    <property type="entry name" value="LptG/LptF_permease"/>
</dbReference>
<dbReference type="PANTHER" id="PTHR33529:SF2">
    <property type="entry name" value="LIPOPOLYSACCHARIDE EXPORT SYSTEM PERMEASE PROTEIN LPTG"/>
    <property type="match status" value="1"/>
</dbReference>
<evidence type="ECO:0000256" key="5">
    <source>
        <dbReference type="ARBA" id="ARBA00022692"/>
    </source>
</evidence>
<dbReference type="GO" id="GO:0015920">
    <property type="term" value="P:lipopolysaccharide transport"/>
    <property type="evidence" value="ECO:0007669"/>
    <property type="project" value="TreeGrafter"/>
</dbReference>
<dbReference type="GO" id="GO:0055085">
    <property type="term" value="P:transmembrane transport"/>
    <property type="evidence" value="ECO:0007669"/>
    <property type="project" value="InterPro"/>
</dbReference>
<dbReference type="RefSeq" id="WP_116207825.1">
    <property type="nucleotide sequence ID" value="NZ_QUNR01000002.1"/>
</dbReference>
<evidence type="ECO:0000256" key="8">
    <source>
        <dbReference type="ARBA" id="ARBA00026081"/>
    </source>
</evidence>
<evidence type="ECO:0000256" key="9">
    <source>
        <dbReference type="SAM" id="Phobius"/>
    </source>
</evidence>
<accession>A0A3E0H7L0</accession>
<dbReference type="OrthoDB" id="9776227at2"/>
<proteinExistence type="inferred from homology"/>
<keyword evidence="11" id="KW-1185">Reference proteome</keyword>
<feature type="transmembrane region" description="Helical" evidence="9">
    <location>
        <begin position="12"/>
        <end position="33"/>
    </location>
</feature>
<gene>
    <name evidence="10" type="ORF">DFR26_0959</name>
</gene>
<dbReference type="Pfam" id="PF03739">
    <property type="entry name" value="LptF_LptG"/>
    <property type="match status" value="1"/>
</dbReference>
<keyword evidence="5 9" id="KW-0812">Transmembrane</keyword>
<evidence type="ECO:0000256" key="1">
    <source>
        <dbReference type="ARBA" id="ARBA00002265"/>
    </source>
</evidence>
<dbReference type="Proteomes" id="UP000256774">
    <property type="component" value="Unassembled WGS sequence"/>
</dbReference>
<dbReference type="EMBL" id="QUNR01000002">
    <property type="protein sequence ID" value="REH38796.1"/>
    <property type="molecule type" value="Genomic_DNA"/>
</dbReference>
<keyword evidence="7 9" id="KW-0472">Membrane</keyword>
<reference evidence="10 11" key="1">
    <citation type="submission" date="2018-08" db="EMBL/GenBank/DDBJ databases">
        <title>Genomic Encyclopedia of Type Strains, Phase IV (KMG-IV): sequencing the most valuable type-strain genomes for metagenomic binning, comparative biology and taxonomic classification.</title>
        <authorList>
            <person name="Goeker M."/>
        </authorList>
    </citation>
    <scope>NUCLEOTIDE SEQUENCE [LARGE SCALE GENOMIC DNA]</scope>
    <source>
        <strain evidence="10 11">DSM 26022</strain>
    </source>
</reference>
<feature type="transmembrane region" description="Helical" evidence="9">
    <location>
        <begin position="273"/>
        <end position="292"/>
    </location>
</feature>
<comment type="caution">
    <text evidence="10">The sequence shown here is derived from an EMBL/GenBank/DDBJ whole genome shotgun (WGS) entry which is preliminary data.</text>
</comment>
<evidence type="ECO:0000256" key="4">
    <source>
        <dbReference type="ARBA" id="ARBA00022475"/>
    </source>
</evidence>
<feature type="transmembrane region" description="Helical" evidence="9">
    <location>
        <begin position="101"/>
        <end position="121"/>
    </location>
</feature>
<feature type="transmembrane region" description="Helical" evidence="9">
    <location>
        <begin position="63"/>
        <end position="80"/>
    </location>
</feature>
<comment type="similarity">
    <text evidence="3">Belongs to the LptF/LptG family.</text>
</comment>
<name>A0A3E0H7L0_9GAMM</name>
<evidence type="ECO:0000313" key="11">
    <source>
        <dbReference type="Proteomes" id="UP000256774"/>
    </source>
</evidence>
<evidence type="ECO:0000313" key="10">
    <source>
        <dbReference type="EMBL" id="REH38796.1"/>
    </source>
</evidence>
<evidence type="ECO:0000256" key="2">
    <source>
        <dbReference type="ARBA" id="ARBA00004651"/>
    </source>
</evidence>
<keyword evidence="4" id="KW-1003">Cell membrane</keyword>
<protein>
    <submittedName>
        <fullName evidence="10">Lipopolysaccharide export system permease protein</fullName>
    </submittedName>
</protein>
<comment type="subcellular location">
    <subcellularLocation>
        <location evidence="2">Cell membrane</location>
        <topology evidence="2">Multi-pass membrane protein</topology>
    </subcellularLocation>
</comment>
<feature type="transmembrane region" description="Helical" evidence="9">
    <location>
        <begin position="299"/>
        <end position="317"/>
    </location>
</feature>
<evidence type="ECO:0000256" key="7">
    <source>
        <dbReference type="ARBA" id="ARBA00023136"/>
    </source>
</evidence>
<organism evidence="10 11">
    <name type="scientific">Paraperlucidibaca baekdonensis</name>
    <dbReference type="NCBI Taxonomy" id="748120"/>
    <lineage>
        <taxon>Bacteria</taxon>
        <taxon>Pseudomonadati</taxon>
        <taxon>Pseudomonadota</taxon>
        <taxon>Gammaproteobacteria</taxon>
        <taxon>Moraxellales</taxon>
        <taxon>Moraxellaceae</taxon>
        <taxon>Paraperlucidibaca</taxon>
    </lineage>
</organism>
<dbReference type="NCBIfam" id="TIGR04408">
    <property type="entry name" value="LptG_lptG"/>
    <property type="match status" value="1"/>
</dbReference>
<evidence type="ECO:0000256" key="3">
    <source>
        <dbReference type="ARBA" id="ARBA00007725"/>
    </source>
</evidence>
<sequence>MKRLARHVSLTVLLAMLMVQVMLLGLDLVFSFIGELDNVRGGYGAWQAFQYTLYVLPSHSYEILPMSALIGALVGLGTLASNSELTIMRAAGVSLARIVWWVVRGALLVIALGMALGEYVVPITEQRGDALKARALGQDYQPGRITGYWQREGDELINIRVVTPEGELLGVSRYGYNEAGRLTQAVFAARGDYDGKAWQLHDVRATTYLPDASAEVKSLERMNWSINLTPEFLRVAAAPPEQLGLLDLHAFAQYLKRQTLDAGSYDLQFWKKLLSPLAVLSMMLVACSFIFGPLRSVTLGFRIITGVLVGLGFRYVQEAAGFASLIYHSPPLVAVIIPIVLTMALGSFALYRAR</sequence>
<evidence type="ECO:0000256" key="6">
    <source>
        <dbReference type="ARBA" id="ARBA00022989"/>
    </source>
</evidence>
<feature type="transmembrane region" description="Helical" evidence="9">
    <location>
        <begin position="329"/>
        <end position="351"/>
    </location>
</feature>
<dbReference type="InterPro" id="IPR030923">
    <property type="entry name" value="LptG"/>
</dbReference>
<dbReference type="AlphaFoldDB" id="A0A3E0H7L0"/>